<dbReference type="AlphaFoldDB" id="A0A2S7CGX1"/>
<sequence length="360" mass="39747">MTAVAKFNNLARLPTQSEEQRKALVQAIDLELSLPGMCLDLMGGKAANDSTVTLVGKSAMREGPKLSADAIKAALRVKYATSADSIVSSDIPARIDQWFHTGMQEIDTGWTNLFRLVDMRGGNQDAFEVATGEFGVSFKQRAPGEKTEIWRLPTESEVSLKYVTYSAGAGVLDDWLRYNKWWNVEAIITEFRAKAWMNQAEQHYGLFTALGSGINFARIAGDDLGTETLNAAAASIYRQQQLKGTAVSANTPLWIVTSPEKRGYILRMLEATQGSLIVGYQNGIPLAVTVAGVIATTYVPANDAGYYLVLPQRRNARGVWMDLQIEKNRDIYKRAEDWVGTMQYNATIADTSQVRRVLFA</sequence>
<dbReference type="RefSeq" id="WP_104542776.1">
    <property type="nucleotide sequence ID" value="NZ_JBJGBS010000014.1"/>
</dbReference>
<dbReference type="Proteomes" id="UP001637990">
    <property type="component" value="Unassembled WGS sequence"/>
</dbReference>
<organism evidence="2 3">
    <name type="scientific">Xanthomonas codiaei</name>
    <dbReference type="NCBI Taxonomy" id="56463"/>
    <lineage>
        <taxon>Bacteria</taxon>
        <taxon>Pseudomonadati</taxon>
        <taxon>Pseudomonadota</taxon>
        <taxon>Gammaproteobacteria</taxon>
        <taxon>Lysobacterales</taxon>
        <taxon>Lysobacteraceae</taxon>
        <taxon>Xanthomonas</taxon>
    </lineage>
</organism>
<dbReference type="EMBL" id="MDEC01000027">
    <property type="protein sequence ID" value="PPU60785.1"/>
    <property type="molecule type" value="Genomic_DNA"/>
</dbReference>
<evidence type="ECO:0000313" key="1">
    <source>
        <dbReference type="EMBL" id="MFO3704431.1"/>
    </source>
</evidence>
<accession>A0A2S7CGX1</accession>
<name>A0A2S7CGX1_9XANT</name>
<proteinExistence type="predicted"/>
<dbReference type="EMBL" id="JBJGBS010000014">
    <property type="protein sequence ID" value="MFO3704431.1"/>
    <property type="molecule type" value="Genomic_DNA"/>
</dbReference>
<comment type="caution">
    <text evidence="2">The sequence shown here is derived from an EMBL/GenBank/DDBJ whole genome shotgun (WGS) entry which is preliminary data.</text>
</comment>
<reference evidence="2 3" key="1">
    <citation type="submission" date="2016-08" db="EMBL/GenBank/DDBJ databases">
        <authorList>
            <person name="Seilhamer J.J."/>
        </authorList>
    </citation>
    <scope>NUCLEOTIDE SEQUENCE [LARGE SCALE GENOMIC DNA]</scope>
    <source>
        <strain evidence="2 3">CFBP4690</strain>
    </source>
</reference>
<protein>
    <recommendedName>
        <fullName evidence="5">Phage capsid protein</fullName>
    </recommendedName>
</protein>
<evidence type="ECO:0000313" key="4">
    <source>
        <dbReference type="Proteomes" id="UP001637990"/>
    </source>
</evidence>
<evidence type="ECO:0008006" key="5">
    <source>
        <dbReference type="Google" id="ProtNLM"/>
    </source>
</evidence>
<keyword evidence="4" id="KW-1185">Reference proteome</keyword>
<evidence type="ECO:0000313" key="2">
    <source>
        <dbReference type="EMBL" id="PPU60785.1"/>
    </source>
</evidence>
<evidence type="ECO:0000313" key="3">
    <source>
        <dbReference type="Proteomes" id="UP000237872"/>
    </source>
</evidence>
<dbReference type="OrthoDB" id="6064630at2"/>
<reference evidence="1 4" key="2">
    <citation type="submission" date="2024-11" db="EMBL/GenBank/DDBJ databases">
        <title>Genome sequencing of Xanthomonas codiaei.</title>
        <authorList>
            <person name="Studholme D.J."/>
        </authorList>
    </citation>
    <scope>NUCLEOTIDE SEQUENCE [LARGE SCALE GENOMIC DNA]</scope>
    <source>
        <strain evidence="1 4">NCPPB 4350</strain>
    </source>
</reference>
<dbReference type="Proteomes" id="UP000237872">
    <property type="component" value="Unassembled WGS sequence"/>
</dbReference>
<gene>
    <name evidence="1" type="ORF">ACI6Q5_05465</name>
    <name evidence="2" type="ORF">XcodCFBP4690_17035</name>
</gene>